<organism evidence="8 9">
    <name type="scientific">Ornithinimicrobium ciconiae</name>
    <dbReference type="NCBI Taxonomy" id="2594265"/>
    <lineage>
        <taxon>Bacteria</taxon>
        <taxon>Bacillati</taxon>
        <taxon>Actinomycetota</taxon>
        <taxon>Actinomycetes</taxon>
        <taxon>Micrococcales</taxon>
        <taxon>Ornithinimicrobiaceae</taxon>
        <taxon>Ornithinimicrobium</taxon>
    </lineage>
</organism>
<feature type="region of interest" description="Disordered" evidence="5">
    <location>
        <begin position="63"/>
        <end position="87"/>
    </location>
</feature>
<dbReference type="InterPro" id="IPR056818">
    <property type="entry name" value="GlmU/GlgC-like_hexapep"/>
</dbReference>
<dbReference type="KEGG" id="orz:FNH13_15060"/>
<dbReference type="InterPro" id="IPR005835">
    <property type="entry name" value="NTP_transferase_dom"/>
</dbReference>
<name>A0A516GFZ5_9MICO</name>
<dbReference type="InterPro" id="IPR011004">
    <property type="entry name" value="Trimer_LpxA-like_sf"/>
</dbReference>
<evidence type="ECO:0000256" key="2">
    <source>
        <dbReference type="ARBA" id="ARBA00022679"/>
    </source>
</evidence>
<keyword evidence="4" id="KW-0320">Glycogen biosynthesis</keyword>
<dbReference type="InterPro" id="IPR011831">
    <property type="entry name" value="ADP-Glc_PPase"/>
</dbReference>
<dbReference type="SUPFAM" id="SSF51161">
    <property type="entry name" value="Trimeric LpxA-like enzymes"/>
    <property type="match status" value="1"/>
</dbReference>
<evidence type="ECO:0000256" key="5">
    <source>
        <dbReference type="SAM" id="MobiDB-lite"/>
    </source>
</evidence>
<protein>
    <submittedName>
        <fullName evidence="8">Glucose-1-phosphate adenylyltransferase</fullName>
    </submittedName>
</protein>
<reference evidence="8 9" key="1">
    <citation type="submission" date="2019-07" db="EMBL/GenBank/DDBJ databases">
        <title>complete genome sequencing of Ornithinimicrobium sp. H23M54.</title>
        <authorList>
            <person name="Bae J.-W."/>
            <person name="Lee S.-Y."/>
        </authorList>
    </citation>
    <scope>NUCLEOTIDE SEQUENCE [LARGE SCALE GENOMIC DNA]</scope>
    <source>
        <strain evidence="8 9">H23M54</strain>
    </source>
</reference>
<sequence>MEVLTQERAKPAMPVAGTYRLIDFPLSVLAASGISDVWVSVQFQSSSLDTYLAGGRPWDLDRSRGGFRRLTPEEGSGSPDEEGFSRGNADGLYRVRDDIRTFGADVLLVLSADHLFNLDLRPVIARHLERGAECTLLTAEVGVQEATHQVVVHAAPDGRVRGVDPKPSSTSSGTVASEIFLYDPDVLVSELERLHHQLQTIDDSDGDDTGLGDFAEHLLPALIERGQVYAEPLPGYWKDLGRPEAYLQAHRDLLAGRVDVFQHADRPIRSGATDAPAAWFGEAAVVRDAMVSPGARVRGQVHRSVLGPDVEVQAGAVIEDSVLFGETLVEAGAVVRTAIIDTGVRIGRDAVVGAAPTGTRLTDEAITLVGKDSQVSRGATLSAGARLDPGATAD</sequence>
<dbReference type="CDD" id="cd04651">
    <property type="entry name" value="LbH_G1P_AT_C"/>
    <property type="match status" value="1"/>
</dbReference>
<dbReference type="GO" id="GO:0005978">
    <property type="term" value="P:glycogen biosynthetic process"/>
    <property type="evidence" value="ECO:0007669"/>
    <property type="project" value="UniProtKB-KW"/>
</dbReference>
<dbReference type="EMBL" id="CP041616">
    <property type="protein sequence ID" value="QDO90441.1"/>
    <property type="molecule type" value="Genomic_DNA"/>
</dbReference>
<evidence type="ECO:0000256" key="4">
    <source>
        <dbReference type="ARBA" id="ARBA00023056"/>
    </source>
</evidence>
<evidence type="ECO:0000313" key="9">
    <source>
        <dbReference type="Proteomes" id="UP000315395"/>
    </source>
</evidence>
<dbReference type="SUPFAM" id="SSF53448">
    <property type="entry name" value="Nucleotide-diphospho-sugar transferases"/>
    <property type="match status" value="1"/>
</dbReference>
<dbReference type="OrthoDB" id="9801810at2"/>
<dbReference type="PANTHER" id="PTHR43523:SF2">
    <property type="entry name" value="GLUCOSE-1-PHOSPHATE ADENYLYLTRANSFERASE"/>
    <property type="match status" value="1"/>
</dbReference>
<evidence type="ECO:0000259" key="7">
    <source>
        <dbReference type="Pfam" id="PF24894"/>
    </source>
</evidence>
<dbReference type="Pfam" id="PF00483">
    <property type="entry name" value="NTP_transferase"/>
    <property type="match status" value="1"/>
</dbReference>
<evidence type="ECO:0000313" key="8">
    <source>
        <dbReference type="EMBL" id="QDO90441.1"/>
    </source>
</evidence>
<keyword evidence="9" id="KW-1185">Reference proteome</keyword>
<comment type="similarity">
    <text evidence="1">Belongs to the bacterial/plant glucose-1-phosphate adenylyltransferase family.</text>
</comment>
<dbReference type="Pfam" id="PF24894">
    <property type="entry name" value="Hexapep_GlmU"/>
    <property type="match status" value="1"/>
</dbReference>
<dbReference type="Proteomes" id="UP000315395">
    <property type="component" value="Chromosome"/>
</dbReference>
<dbReference type="AlphaFoldDB" id="A0A516GFZ5"/>
<gene>
    <name evidence="8" type="ORF">FNH13_15060</name>
</gene>
<keyword evidence="2 8" id="KW-0808">Transferase</keyword>
<dbReference type="Gene3D" id="3.90.550.10">
    <property type="entry name" value="Spore Coat Polysaccharide Biosynthesis Protein SpsA, Chain A"/>
    <property type="match status" value="1"/>
</dbReference>
<dbReference type="PANTHER" id="PTHR43523">
    <property type="entry name" value="GLUCOSE-1-PHOSPHATE ADENYLYLTRANSFERASE-RELATED"/>
    <property type="match status" value="1"/>
</dbReference>
<accession>A0A516GFZ5</accession>
<proteinExistence type="inferred from homology"/>
<feature type="domain" description="Glucose-1-phosphate adenylyltransferase/Bifunctional protein GlmU-like C-terminal hexapeptide" evidence="7">
    <location>
        <begin position="283"/>
        <end position="356"/>
    </location>
</feature>
<feature type="domain" description="Nucleotidyl transferase" evidence="6">
    <location>
        <begin position="4"/>
        <end position="254"/>
    </location>
</feature>
<dbReference type="GO" id="GO:0008878">
    <property type="term" value="F:glucose-1-phosphate adenylyltransferase activity"/>
    <property type="evidence" value="ECO:0007669"/>
    <property type="project" value="InterPro"/>
</dbReference>
<evidence type="ECO:0000256" key="3">
    <source>
        <dbReference type="ARBA" id="ARBA00022695"/>
    </source>
</evidence>
<evidence type="ECO:0000256" key="1">
    <source>
        <dbReference type="ARBA" id="ARBA00010443"/>
    </source>
</evidence>
<keyword evidence="3 8" id="KW-0548">Nucleotidyltransferase</keyword>
<dbReference type="InterPro" id="IPR029044">
    <property type="entry name" value="Nucleotide-diphossugar_trans"/>
</dbReference>
<evidence type="ECO:0000259" key="6">
    <source>
        <dbReference type="Pfam" id="PF00483"/>
    </source>
</evidence>
<dbReference type="Gene3D" id="2.160.10.10">
    <property type="entry name" value="Hexapeptide repeat proteins"/>
    <property type="match status" value="1"/>
</dbReference>